<name>A0A2G9C8S9_9BURK</name>
<protein>
    <recommendedName>
        <fullName evidence="3">DUF3567 domain-containing protein</fullName>
    </recommendedName>
</protein>
<proteinExistence type="predicted"/>
<sequence>MHMLYDSPSYIVVQFDVPVDPSPGDAAHAAQADHTHLPALQRDGFEIVDKFTRKEIFIEGALAQTFQEGVEALIEQGPDVDDLDAFIATYANLGQQPVVMH</sequence>
<gene>
    <name evidence="1" type="ORF">CS062_12470</name>
</gene>
<organism evidence="1 2">
    <name type="scientific">Roseateles chitinivorans</name>
    <dbReference type="NCBI Taxonomy" id="2917965"/>
    <lineage>
        <taxon>Bacteria</taxon>
        <taxon>Pseudomonadati</taxon>
        <taxon>Pseudomonadota</taxon>
        <taxon>Betaproteobacteria</taxon>
        <taxon>Burkholderiales</taxon>
        <taxon>Sphaerotilaceae</taxon>
        <taxon>Roseateles</taxon>
    </lineage>
</organism>
<reference evidence="1 2" key="1">
    <citation type="submission" date="2017-11" db="EMBL/GenBank/DDBJ databases">
        <title>Draft genome sequence of Mitsuaria sp. HWN-4.</title>
        <authorList>
            <person name="Gundlapally S.R."/>
        </authorList>
    </citation>
    <scope>NUCLEOTIDE SEQUENCE [LARGE SCALE GENOMIC DNA]</scope>
    <source>
        <strain evidence="1 2">HWN-4</strain>
    </source>
</reference>
<comment type="caution">
    <text evidence="1">The sequence shown here is derived from an EMBL/GenBank/DDBJ whole genome shotgun (WGS) entry which is preliminary data.</text>
</comment>
<dbReference type="Proteomes" id="UP000231501">
    <property type="component" value="Unassembled WGS sequence"/>
</dbReference>
<dbReference type="EMBL" id="PEOG01000030">
    <property type="protein sequence ID" value="PIM52813.1"/>
    <property type="molecule type" value="Genomic_DNA"/>
</dbReference>
<accession>A0A2G9C8S9</accession>
<evidence type="ECO:0000313" key="1">
    <source>
        <dbReference type="EMBL" id="PIM52813.1"/>
    </source>
</evidence>
<evidence type="ECO:0008006" key="3">
    <source>
        <dbReference type="Google" id="ProtNLM"/>
    </source>
</evidence>
<keyword evidence="2" id="KW-1185">Reference proteome</keyword>
<dbReference type="OrthoDB" id="9153776at2"/>
<dbReference type="AlphaFoldDB" id="A0A2G9C8S9"/>
<evidence type="ECO:0000313" key="2">
    <source>
        <dbReference type="Proteomes" id="UP000231501"/>
    </source>
</evidence>
<dbReference type="RefSeq" id="WP_099861963.1">
    <property type="nucleotide sequence ID" value="NZ_PEOG01000030.1"/>
</dbReference>
<dbReference type="InterPro" id="IPR021951">
    <property type="entry name" value="DUF3567"/>
</dbReference>
<dbReference type="Pfam" id="PF12091">
    <property type="entry name" value="DUF3567"/>
    <property type="match status" value="1"/>
</dbReference>